<dbReference type="GeneTree" id="ENSGT01150000286933"/>
<protein>
    <submittedName>
        <fullName evidence="3">Uncharacterized protein</fullName>
    </submittedName>
</protein>
<dbReference type="PANTHER" id="PTHR23022:SF134">
    <property type="entry name" value="TRANSPOSABLE ELEMENT TC1 TRANSPOSASE"/>
    <property type="match status" value="1"/>
</dbReference>
<dbReference type="SUPFAM" id="SSF46689">
    <property type="entry name" value="Homeodomain-like"/>
    <property type="match status" value="1"/>
</dbReference>
<dbReference type="GO" id="GO:0015074">
    <property type="term" value="P:DNA integration"/>
    <property type="evidence" value="ECO:0007669"/>
    <property type="project" value="InterPro"/>
</dbReference>
<dbReference type="InterPro" id="IPR038717">
    <property type="entry name" value="Tc1-like_DDE_dom"/>
</dbReference>
<reference evidence="3" key="1">
    <citation type="submission" date="2021-04" db="EMBL/GenBank/DDBJ databases">
        <authorList>
            <consortium name="Wellcome Sanger Institute Data Sharing"/>
        </authorList>
    </citation>
    <scope>NUCLEOTIDE SEQUENCE [LARGE SCALE GENOMIC DNA]</scope>
</reference>
<dbReference type="GO" id="GO:0003677">
    <property type="term" value="F:DNA binding"/>
    <property type="evidence" value="ECO:0007669"/>
    <property type="project" value="InterPro"/>
</dbReference>
<dbReference type="OMA" id="HQNWTTE"/>
<dbReference type="Ensembl" id="ENSATET00000025586.3">
    <property type="protein sequence ID" value="ENSATEP00000025181.1"/>
    <property type="gene ID" value="ENSATEG00000017479.3"/>
</dbReference>
<dbReference type="AlphaFoldDB" id="A0A3Q1K3H4"/>
<accession>A0A3Q1K3H4</accession>
<evidence type="ECO:0000259" key="1">
    <source>
        <dbReference type="Pfam" id="PF01498"/>
    </source>
</evidence>
<dbReference type="InParanoid" id="A0A3Q1K3H4"/>
<organism evidence="3 4">
    <name type="scientific">Anabas testudineus</name>
    <name type="common">Climbing perch</name>
    <name type="synonym">Anthias testudineus</name>
    <dbReference type="NCBI Taxonomy" id="64144"/>
    <lineage>
        <taxon>Eukaryota</taxon>
        <taxon>Metazoa</taxon>
        <taxon>Chordata</taxon>
        <taxon>Craniata</taxon>
        <taxon>Vertebrata</taxon>
        <taxon>Euteleostomi</taxon>
        <taxon>Actinopterygii</taxon>
        <taxon>Neopterygii</taxon>
        <taxon>Teleostei</taxon>
        <taxon>Neoteleostei</taxon>
        <taxon>Acanthomorphata</taxon>
        <taxon>Anabantaria</taxon>
        <taxon>Anabantiformes</taxon>
        <taxon>Anabantoidei</taxon>
        <taxon>Anabantidae</taxon>
        <taxon>Anabas</taxon>
    </lineage>
</organism>
<evidence type="ECO:0000313" key="4">
    <source>
        <dbReference type="Proteomes" id="UP000265040"/>
    </source>
</evidence>
<reference evidence="3" key="3">
    <citation type="submission" date="2025-09" db="UniProtKB">
        <authorList>
            <consortium name="Ensembl"/>
        </authorList>
    </citation>
    <scope>IDENTIFICATION</scope>
</reference>
<dbReference type="InterPro" id="IPR036397">
    <property type="entry name" value="RNaseH_sf"/>
</dbReference>
<dbReference type="Gene3D" id="3.30.420.10">
    <property type="entry name" value="Ribonuclease H-like superfamily/Ribonuclease H"/>
    <property type="match status" value="1"/>
</dbReference>
<dbReference type="InterPro" id="IPR009057">
    <property type="entry name" value="Homeodomain-like_sf"/>
</dbReference>
<name>A0A3Q1K3H4_ANATE</name>
<dbReference type="Pfam" id="PF13358">
    <property type="entry name" value="DDE_3"/>
    <property type="match status" value="1"/>
</dbReference>
<dbReference type="OrthoDB" id="10045182at2759"/>
<dbReference type="InterPro" id="IPR002492">
    <property type="entry name" value="Transposase_Tc1-like"/>
</dbReference>
<dbReference type="PROSITE" id="PS51257">
    <property type="entry name" value="PROKAR_LIPOPROTEIN"/>
    <property type="match status" value="1"/>
</dbReference>
<evidence type="ECO:0000313" key="3">
    <source>
        <dbReference type="Ensembl" id="ENSATEP00000025181.1"/>
    </source>
</evidence>
<dbReference type="GO" id="GO:0006313">
    <property type="term" value="P:DNA transposition"/>
    <property type="evidence" value="ECO:0007669"/>
    <property type="project" value="InterPro"/>
</dbReference>
<keyword evidence="4" id="KW-1185">Reference proteome</keyword>
<dbReference type="InterPro" id="IPR052338">
    <property type="entry name" value="Transposase_5"/>
</dbReference>
<feature type="domain" description="Tc1-like transposase DDE" evidence="2">
    <location>
        <begin position="246"/>
        <end position="295"/>
    </location>
</feature>
<feature type="domain" description="Transposase Tc1-like" evidence="1">
    <location>
        <begin position="71"/>
        <end position="142"/>
    </location>
</feature>
<dbReference type="PANTHER" id="PTHR23022">
    <property type="entry name" value="TRANSPOSABLE ELEMENT-RELATED"/>
    <property type="match status" value="1"/>
</dbReference>
<dbReference type="Proteomes" id="UP000265040">
    <property type="component" value="Chromosome 17"/>
</dbReference>
<reference evidence="3" key="2">
    <citation type="submission" date="2025-08" db="UniProtKB">
        <authorList>
            <consortium name="Ensembl"/>
        </authorList>
    </citation>
    <scope>IDENTIFICATION</scope>
</reference>
<sequence length="346" mass="39185">MGKSKDLSDFDKGQIVMARRLGQSISQTAGLVGCSRCAVVSTYKKWIKEGQPVNRRQGHGRPRLIDALAERRVAHLVQSNSKATVAEIAEKFNAGCDQQVSEHTVHRSLLRMGLRRRKPVRVPAQTVVHQQNRLEWAREHENWTTEQWKKVAWSGESQFLLHDVDGQVYVRRLTGEEVAPECTMESGQPGGGSVTLWAIFCWDSLGPCIHVDVTLPRTNFLNSVSDQVHNFMTMVFPDGSGFLQQDNAPCNSTTIGQEWFEEHDKELQMLPWPSNSPDLNLIDHLWDMLETQVQSVEAPPCSLQDLKDMLLTFWCQIPEDTFRGLVESMPQRVRAVLAAEEEPTQD</sequence>
<proteinExistence type="predicted"/>
<evidence type="ECO:0000259" key="2">
    <source>
        <dbReference type="Pfam" id="PF13358"/>
    </source>
</evidence>
<dbReference type="Pfam" id="PF01498">
    <property type="entry name" value="HTH_Tnp_Tc3_2"/>
    <property type="match status" value="1"/>
</dbReference>